<evidence type="ECO:0000313" key="4">
    <source>
        <dbReference type="Proteomes" id="UP000431462"/>
    </source>
</evidence>
<gene>
    <name evidence="3" type="ORF">FH752_02070</name>
</gene>
<proteinExistence type="predicted"/>
<dbReference type="SUPFAM" id="SSF53850">
    <property type="entry name" value="Periplasmic binding protein-like II"/>
    <property type="match status" value="1"/>
</dbReference>
<feature type="signal peptide" evidence="1">
    <location>
        <begin position="1"/>
        <end position="26"/>
    </location>
</feature>
<dbReference type="InterPro" id="IPR001638">
    <property type="entry name" value="Solute-binding_3/MltF_N"/>
</dbReference>
<sequence length="234" mass="25953">MRGKTKMHRYLVSVILLVAMSAEVGAVTPEIRVGVGAEFESVVSDENGRLKGVIAEPYNCLLEGAGYSYEFVTLPLARLVHELRAGNIDVGLPLVHDSSRDDYATFGNTVIKSSYLRISVRSNQQKPDEPEARYVYVRGFAGRALLRGLDGRSFEVSEWSQAIAMLRRQRADYVLITEKTYGALTEFRKTDLIAEKVSDLNVAFYVRKALPKLAEALNQSNNQCQTAKLAETSG</sequence>
<feature type="domain" description="Solute-binding protein family 3/N-terminal" evidence="2">
    <location>
        <begin position="31"/>
        <end position="223"/>
    </location>
</feature>
<evidence type="ECO:0000259" key="2">
    <source>
        <dbReference type="Pfam" id="PF00497"/>
    </source>
</evidence>
<dbReference type="Gene3D" id="3.40.190.10">
    <property type="entry name" value="Periplasmic binding protein-like II"/>
    <property type="match status" value="2"/>
</dbReference>
<keyword evidence="1" id="KW-0732">Signal</keyword>
<accession>A0A844I030</accession>
<evidence type="ECO:0000313" key="3">
    <source>
        <dbReference type="EMBL" id="MTI97387.1"/>
    </source>
</evidence>
<organism evidence="3 4">
    <name type="scientific">Marinobacter adhaerens</name>
    <dbReference type="NCBI Taxonomy" id="1033846"/>
    <lineage>
        <taxon>Bacteria</taxon>
        <taxon>Pseudomonadati</taxon>
        <taxon>Pseudomonadota</taxon>
        <taxon>Gammaproteobacteria</taxon>
        <taxon>Pseudomonadales</taxon>
        <taxon>Marinobacteraceae</taxon>
        <taxon>Marinobacter</taxon>
    </lineage>
</organism>
<feature type="chain" id="PRO_5032385737" evidence="1">
    <location>
        <begin position="27"/>
        <end position="234"/>
    </location>
</feature>
<protein>
    <submittedName>
        <fullName evidence="3">Transporter substrate-binding domain-containing protein</fullName>
    </submittedName>
</protein>
<evidence type="ECO:0000256" key="1">
    <source>
        <dbReference type="SAM" id="SignalP"/>
    </source>
</evidence>
<dbReference type="EMBL" id="VENC01000002">
    <property type="protein sequence ID" value="MTI97387.1"/>
    <property type="molecule type" value="Genomic_DNA"/>
</dbReference>
<dbReference type="Proteomes" id="UP000431462">
    <property type="component" value="Unassembled WGS sequence"/>
</dbReference>
<dbReference type="Pfam" id="PF00497">
    <property type="entry name" value="SBP_bac_3"/>
    <property type="match status" value="1"/>
</dbReference>
<reference evidence="3 4" key="1">
    <citation type="submission" date="2019-06" db="EMBL/GenBank/DDBJ databases">
        <title>Enrichment of Autotrophic Halophilic Microorganisms from Red Sea Brine Pool Using Microbial Electrosynthesis System.</title>
        <authorList>
            <person name="Alqahtani M.F."/>
            <person name="Bajracharya S."/>
            <person name="Katuri K.P."/>
            <person name="Ali M."/>
            <person name="Saikaly P.E."/>
        </authorList>
    </citation>
    <scope>NUCLEOTIDE SEQUENCE [LARGE SCALE GENOMIC DNA]</scope>
    <source>
        <strain evidence="3">MES15</strain>
    </source>
</reference>
<dbReference type="AlphaFoldDB" id="A0A844I030"/>
<comment type="caution">
    <text evidence="3">The sequence shown here is derived from an EMBL/GenBank/DDBJ whole genome shotgun (WGS) entry which is preliminary data.</text>
</comment>
<name>A0A844I030_9GAMM</name>